<dbReference type="Proteomes" id="UP001562457">
    <property type="component" value="Unassembled WGS sequence"/>
</dbReference>
<dbReference type="EMBL" id="BAAFHN010000012">
    <property type="protein sequence ID" value="GAB0172723.1"/>
    <property type="molecule type" value="Genomic_DNA"/>
</dbReference>
<gene>
    <name evidence="1" type="ORF">NHP164001_07370</name>
</gene>
<keyword evidence="2" id="KW-1185">Reference proteome</keyword>
<comment type="caution">
    <text evidence="1">The sequence shown here is derived from an EMBL/GenBank/DDBJ whole genome shotgun (WGS) entry which is preliminary data.</text>
</comment>
<sequence length="62" mass="7409">MLRDTKRDEAYFTKHIIECEESIKRSEKILLELPLGKRETCLFCIVDRKNVLLWINTLVVMI</sequence>
<dbReference type="RefSeq" id="WP_194147191.1">
    <property type="nucleotide sequence ID" value="NZ_BAAFHN010000012.1"/>
</dbReference>
<protein>
    <submittedName>
        <fullName evidence="1">Uncharacterized protein</fullName>
    </submittedName>
</protein>
<organism evidence="1 2">
    <name type="scientific">Helicobacter trogontum</name>
    <dbReference type="NCBI Taxonomy" id="50960"/>
    <lineage>
        <taxon>Bacteria</taxon>
        <taxon>Pseudomonadati</taxon>
        <taxon>Campylobacterota</taxon>
        <taxon>Epsilonproteobacteria</taxon>
        <taxon>Campylobacterales</taxon>
        <taxon>Helicobacteraceae</taxon>
        <taxon>Helicobacter</taxon>
    </lineage>
</organism>
<reference evidence="1 2" key="1">
    <citation type="submission" date="2024-06" db="EMBL/GenBank/DDBJ databases">
        <title>Draft genome sequence of Helicobacter trogontum NHP16-4001.</title>
        <authorList>
            <person name="Rimbara E."/>
            <person name="Suzuki M."/>
        </authorList>
    </citation>
    <scope>NUCLEOTIDE SEQUENCE [LARGE SCALE GENOMIC DNA]</scope>
    <source>
        <strain evidence="1 2">NHP16-4001</strain>
    </source>
</reference>
<evidence type="ECO:0000313" key="1">
    <source>
        <dbReference type="EMBL" id="GAB0172723.1"/>
    </source>
</evidence>
<evidence type="ECO:0000313" key="2">
    <source>
        <dbReference type="Proteomes" id="UP001562457"/>
    </source>
</evidence>
<name>A0ABQ0D2Z9_9HELI</name>
<proteinExistence type="predicted"/>
<accession>A0ABQ0D2Z9</accession>